<dbReference type="EMBL" id="LOCL01000034">
    <property type="protein sequence ID" value="KUF17307.1"/>
    <property type="molecule type" value="Genomic_DNA"/>
</dbReference>
<evidence type="ECO:0000259" key="2">
    <source>
        <dbReference type="Pfam" id="PF24883"/>
    </source>
</evidence>
<dbReference type="STRING" id="1765722.AT728_15955"/>
<dbReference type="AlphaFoldDB" id="A0A0W7X3J2"/>
<proteinExistence type="predicted"/>
<gene>
    <name evidence="3" type="ORF">AT728_15955</name>
</gene>
<reference evidence="3 4" key="1">
    <citation type="submission" date="2015-12" db="EMBL/GenBank/DDBJ databases">
        <title>Draft genome sequence of Streptomyces silvensis ATCC 53525, a producer of novel hormone antagonists.</title>
        <authorList>
            <person name="Johnston C.W."/>
            <person name="Li Y."/>
            <person name="Magarvey N.A."/>
        </authorList>
    </citation>
    <scope>NUCLEOTIDE SEQUENCE [LARGE SCALE GENOMIC DNA]</scope>
    <source>
        <strain evidence="3 4">ATCC 53525</strain>
    </source>
</reference>
<evidence type="ECO:0000313" key="3">
    <source>
        <dbReference type="EMBL" id="KUF17307.1"/>
    </source>
</evidence>
<keyword evidence="1" id="KW-0677">Repeat</keyword>
<accession>A0A0W7X3J2</accession>
<comment type="caution">
    <text evidence="3">The sequence shown here is derived from an EMBL/GenBank/DDBJ whole genome shotgun (WGS) entry which is preliminary data.</text>
</comment>
<evidence type="ECO:0000313" key="4">
    <source>
        <dbReference type="Proteomes" id="UP000054804"/>
    </source>
</evidence>
<protein>
    <recommendedName>
        <fullName evidence="2">Nephrocystin 3-like N-terminal domain-containing protein</fullName>
    </recommendedName>
</protein>
<sequence>MSDLKALYEAAGGHSKLGYTKLIRDATASGITLTKPTLTAWLNKNPPVKREYVEYVMKRLIPDLQEKAASRSPHYHQIPEASWAARLAATQKVSQSNKGGHGPRVGAASRGRLLRGASQALLDVLPVDFVGRDEELDSLENFVTASKGSPNYLWLQAGPWAGKTALLSWFIARRLPAGVDVAHYFIAGRLGTDRRDGFVRAVTKQLAAAVDGKWRPRIDLEQPNLVPLYEAAAQACADSHRRLVLIVDGLDEDADAGPGSVGIAGLLPKDPPCGMRVIVAGRPHPRVPQLLATDHPLRTPAIVRPLTESPDARVVRDAALTELRALLTDPSLGQHLLGLLVTARGALTGADLAELAGVTPSEVRDKLSGVTSRSLVPTRIDLLPLDVRTEAEAAAGRQTFVLAHQELYDTAHQELGRSFRATYTTALHDWARRYSDEGWPHDTPNYLLTGYARLLHAQGDAERLTALAIDARRQLRLLHRSGPDIALLHLDLAASAHTARVPPLGTTAAIAASREMLLPHVRPLPPAVAQTLARLGDAPRARALVSSAGRAVDKALNLAGVARVLRTMGDTQAAATAQEAARCAHQALREAGRFGDSVDEAEGAAGQAALALLETALPATDSPTHEVNVPRRSAAEYWAAPADTVRAGSSSRARQNLLDEALALLRRTRGVGTARLEAWAQAARLLAADHPEQADELLDTLEEQAETLACDDPAETDSATCAIQLWQTVACAAPDRAERLVDRILTHAHEVFTGAPTLENVATLAIAAQCAAPSRPEPAARLVSAACRHLEHVLGPDSVPMTPADTFHVEFGFRHTLALLKQALSDIGAPPDQITHVRQLADRHLPAEPQERAEQPSSAEDELAKQSRELFGTALRLAENATSDEAEHYLEQGLALQPTSIPGSGRSPMWLPDLAAALIRADTSTDIQPLTDLAQHPADRVRFHAALALAYSDTHHLATARRHAQEAAHAATTSHHWPFAAQALASAGEVQAAVRLIEKHPQPRRAAARAAWRTTDRAVRVAVATELSTHAPDEAGELLLPLLKRLDATSHAVRSTGLLSPLAGILPAAEHLPPAPRELLETLLERARDQSSRHSPHSWHPEDVLVRAFLRVKAGEYPEWELTWLTQDLTGRGPEHFPTPALAVLHATLGDSHTALRVANQPTGPLLRASALTAVATHWARLPAHPHPVSDPTTKTHFTRAIQHLAQSASSATPHPEASAKALHHVLTTPVWHHAIQILYKLAPEAITAIRAIALTHLDEPARRNSAEPRHGIDGEHRLL</sequence>
<feature type="domain" description="Nephrocystin 3-like N-terminal" evidence="2">
    <location>
        <begin position="146"/>
        <end position="255"/>
    </location>
</feature>
<evidence type="ECO:0000256" key="1">
    <source>
        <dbReference type="ARBA" id="ARBA00022737"/>
    </source>
</evidence>
<dbReference type="RefSeq" id="WP_058848570.1">
    <property type="nucleotide sequence ID" value="NZ_LOCL01000034.1"/>
</dbReference>
<dbReference type="InterPro" id="IPR056884">
    <property type="entry name" value="NPHP3-like_N"/>
</dbReference>
<organism evidence="3 4">
    <name type="scientific">Streptomyces silvensis</name>
    <dbReference type="NCBI Taxonomy" id="1765722"/>
    <lineage>
        <taxon>Bacteria</taxon>
        <taxon>Bacillati</taxon>
        <taxon>Actinomycetota</taxon>
        <taxon>Actinomycetes</taxon>
        <taxon>Kitasatosporales</taxon>
        <taxon>Streptomycetaceae</taxon>
        <taxon>Streptomyces</taxon>
    </lineage>
</organism>
<dbReference type="Proteomes" id="UP000054804">
    <property type="component" value="Unassembled WGS sequence"/>
</dbReference>
<dbReference type="Pfam" id="PF24883">
    <property type="entry name" value="NPHP3_N"/>
    <property type="match status" value="1"/>
</dbReference>
<keyword evidence="4" id="KW-1185">Reference proteome</keyword>
<name>A0A0W7X3J2_9ACTN</name>